<protein>
    <submittedName>
        <fullName evidence="2">Uncharacterized protein</fullName>
    </submittedName>
</protein>
<feature type="compositionally biased region" description="Polar residues" evidence="1">
    <location>
        <begin position="359"/>
        <end position="371"/>
    </location>
</feature>
<dbReference type="Proteomes" id="UP001362999">
    <property type="component" value="Unassembled WGS sequence"/>
</dbReference>
<dbReference type="AlphaFoldDB" id="A0AAW0AL16"/>
<organism evidence="2 3">
    <name type="scientific">Favolaschia claudopus</name>
    <dbReference type="NCBI Taxonomy" id="2862362"/>
    <lineage>
        <taxon>Eukaryota</taxon>
        <taxon>Fungi</taxon>
        <taxon>Dikarya</taxon>
        <taxon>Basidiomycota</taxon>
        <taxon>Agaricomycotina</taxon>
        <taxon>Agaricomycetes</taxon>
        <taxon>Agaricomycetidae</taxon>
        <taxon>Agaricales</taxon>
        <taxon>Marasmiineae</taxon>
        <taxon>Mycenaceae</taxon>
        <taxon>Favolaschia</taxon>
    </lineage>
</organism>
<gene>
    <name evidence="2" type="ORF">R3P38DRAFT_2788135</name>
</gene>
<reference evidence="2 3" key="1">
    <citation type="journal article" date="2024" name="J Genomics">
        <title>Draft genome sequencing and assembly of Favolaschia claudopus CIRM-BRFM 2984 isolated from oak limbs.</title>
        <authorList>
            <person name="Navarro D."/>
            <person name="Drula E."/>
            <person name="Chaduli D."/>
            <person name="Cazenave R."/>
            <person name="Ahrendt S."/>
            <person name="Wang J."/>
            <person name="Lipzen A."/>
            <person name="Daum C."/>
            <person name="Barry K."/>
            <person name="Grigoriev I.V."/>
            <person name="Favel A."/>
            <person name="Rosso M.N."/>
            <person name="Martin F."/>
        </authorList>
    </citation>
    <scope>NUCLEOTIDE SEQUENCE [LARGE SCALE GENOMIC DNA]</scope>
    <source>
        <strain evidence="2 3">CIRM-BRFM 2984</strain>
    </source>
</reference>
<keyword evidence="3" id="KW-1185">Reference proteome</keyword>
<evidence type="ECO:0000313" key="2">
    <source>
        <dbReference type="EMBL" id="KAK7013874.1"/>
    </source>
</evidence>
<evidence type="ECO:0000313" key="3">
    <source>
        <dbReference type="Proteomes" id="UP001362999"/>
    </source>
</evidence>
<proteinExistence type="predicted"/>
<sequence>MTLSPHSNQSSGIKIRLPARRSIAQSVSTPLSAPGLKSSCVDSEMLSFAPGAASSPLGLGKRPASAQEVVTSPTVANTETSYAAQKANRTPYDPQLKSADLLAAQRPKYRIREQRSSAASERDRGAITANQFLHTDSGKRVSSEASLDALIAQLLVTERPKVESSVEGQIAEKEKEMAVANAQVFPTQRSSKGMRDNQLFQLSTQAEAEVVSETERYNLCMQEEMERLLKERNDELQSAQATFQSQCDQVTTLWETKAAVLESAIQAALNKQRDPSPRDCPRPQYSSNFVATLNHVAPVISGAPQSQLVAQGIARLRASATPQMPEPEDNPRRGPPSSLSLNARPPGVFGKRNVPSYHISPSSGSRSEYVNTTSGYIPQAGLRHSVNALTAEGTDRPSFVFGQNTHQENPPDTLIPHVVESKSGKFLVPRLEQRRDPALIPVQRAIRKLMQRLLGIQSDRTAGDAVRRGHATSLKLAKAFPQPTLVPFRPCWDDIAGDWNQALGQLFVESFKLEHPQLATNETYIRKYFLRRLRTLREAMASDRHQQKRISATGRKHSREETNVDPSDGSYPILLLYRMVKLLGTDGMSSDSSDDGRNYEQTRAKSDKIYTVRNKNWRHPGSDSPPTVDRPALFAIQYNTPGRSTLSYPLVASAR</sequence>
<feature type="region of interest" description="Disordered" evidence="1">
    <location>
        <begin position="320"/>
        <end position="371"/>
    </location>
</feature>
<evidence type="ECO:0000256" key="1">
    <source>
        <dbReference type="SAM" id="MobiDB-lite"/>
    </source>
</evidence>
<feature type="region of interest" description="Disordered" evidence="1">
    <location>
        <begin position="53"/>
        <end position="73"/>
    </location>
</feature>
<dbReference type="EMBL" id="JAWWNJ010000058">
    <property type="protein sequence ID" value="KAK7013874.1"/>
    <property type="molecule type" value="Genomic_DNA"/>
</dbReference>
<accession>A0AAW0AL16</accession>
<feature type="region of interest" description="Disordered" evidence="1">
    <location>
        <begin position="540"/>
        <end position="565"/>
    </location>
</feature>
<comment type="caution">
    <text evidence="2">The sequence shown here is derived from an EMBL/GenBank/DDBJ whole genome shotgun (WGS) entry which is preliminary data.</text>
</comment>
<name>A0AAW0AL16_9AGAR</name>